<reference evidence="1" key="1">
    <citation type="submission" date="2023-07" db="EMBL/GenBank/DDBJ databases">
        <authorList>
            <person name="Pelsma A.J. K."/>
        </authorList>
    </citation>
    <scope>NUCLEOTIDE SEQUENCE</scope>
</reference>
<evidence type="ECO:0000313" key="1">
    <source>
        <dbReference type="EMBL" id="CAJ0882901.1"/>
    </source>
</evidence>
<dbReference type="AlphaFoldDB" id="A0AA48REL2"/>
<organism evidence="1">
    <name type="scientific">freshwater sediment metagenome</name>
    <dbReference type="NCBI Taxonomy" id="556182"/>
    <lineage>
        <taxon>unclassified sequences</taxon>
        <taxon>metagenomes</taxon>
        <taxon>ecological metagenomes</taxon>
    </lineage>
</organism>
<proteinExistence type="predicted"/>
<gene>
    <name evidence="1" type="ORF">AMST5_03380</name>
</gene>
<sequence length="148" mass="17334">MLARNVLLSECRSWLASFKPNVFVTFNFGYPVSIEVGGSSVLRFFNRAQRGVHGRNWNERKTDRYMIGIGFWEHVDSNPHLHVVAKMSKEERAWLRMNGEDAWVEKQKRGQLDFSKIESRERVISYITKEFSGPDSQERMFAYKAPLD</sequence>
<accession>A0AA48REL2</accession>
<name>A0AA48REL2_9ZZZZ</name>
<protein>
    <submittedName>
        <fullName evidence="1">Uncharacterized protein</fullName>
    </submittedName>
</protein>
<dbReference type="EMBL" id="OY288114">
    <property type="protein sequence ID" value="CAJ0882901.1"/>
    <property type="molecule type" value="Genomic_DNA"/>
</dbReference>